<evidence type="ECO:0000313" key="2">
    <source>
        <dbReference type="EMBL" id="TKC09666.1"/>
    </source>
</evidence>
<feature type="signal peptide" evidence="1">
    <location>
        <begin position="1"/>
        <end position="19"/>
    </location>
</feature>
<protein>
    <submittedName>
        <fullName evidence="2">Uncharacterized protein</fullName>
    </submittedName>
</protein>
<dbReference type="Proteomes" id="UP000307244">
    <property type="component" value="Unassembled WGS sequence"/>
</dbReference>
<reference evidence="2 3" key="1">
    <citation type="submission" date="2019-04" db="EMBL/GenBank/DDBJ databases">
        <title>Pedobacter sp. RP-3-15 sp. nov., isolated from Arctic soil.</title>
        <authorList>
            <person name="Dahal R.H."/>
            <person name="Kim D.-U."/>
        </authorList>
    </citation>
    <scope>NUCLEOTIDE SEQUENCE [LARGE SCALE GENOMIC DNA]</scope>
    <source>
        <strain evidence="2 3">RP-3-15</strain>
    </source>
</reference>
<dbReference type="EMBL" id="SWBQ01000001">
    <property type="protein sequence ID" value="TKC09666.1"/>
    <property type="molecule type" value="Genomic_DNA"/>
</dbReference>
<sequence>MKTLLLVCSFVFASFSLSAQEGVAVDQIIGHWDLKDIPKAVGKEVVIVDSVYDGRAFENHTLLNVGGKYPGQIISVFIAKKDYKNFSDDILKLYLHKKISVSGKLSIFNEKAQIVVTDPKQINSHLNYKKKVLNVIF</sequence>
<feature type="chain" id="PRO_5020315996" evidence="1">
    <location>
        <begin position="20"/>
        <end position="137"/>
    </location>
</feature>
<dbReference type="AlphaFoldDB" id="A0A4U1CQN6"/>
<comment type="caution">
    <text evidence="2">The sequence shown here is derived from an EMBL/GenBank/DDBJ whole genome shotgun (WGS) entry which is preliminary data.</text>
</comment>
<gene>
    <name evidence="2" type="ORF">FA047_06170</name>
</gene>
<dbReference type="RefSeq" id="WP_136835074.1">
    <property type="nucleotide sequence ID" value="NZ_SWBQ01000001.1"/>
</dbReference>
<keyword evidence="1" id="KW-0732">Signal</keyword>
<name>A0A4U1CQN6_9SPHI</name>
<evidence type="ECO:0000256" key="1">
    <source>
        <dbReference type="SAM" id="SignalP"/>
    </source>
</evidence>
<accession>A0A4U1CQN6</accession>
<evidence type="ECO:0000313" key="3">
    <source>
        <dbReference type="Proteomes" id="UP000307244"/>
    </source>
</evidence>
<keyword evidence="3" id="KW-1185">Reference proteome</keyword>
<dbReference type="OrthoDB" id="1524522at2"/>
<organism evidence="2 3">
    <name type="scientific">Pedobacter frigoris</name>
    <dbReference type="NCBI Taxonomy" id="2571272"/>
    <lineage>
        <taxon>Bacteria</taxon>
        <taxon>Pseudomonadati</taxon>
        <taxon>Bacteroidota</taxon>
        <taxon>Sphingobacteriia</taxon>
        <taxon>Sphingobacteriales</taxon>
        <taxon>Sphingobacteriaceae</taxon>
        <taxon>Pedobacter</taxon>
    </lineage>
</organism>
<proteinExistence type="predicted"/>